<reference evidence="1" key="1">
    <citation type="submission" date="2023-03" db="EMBL/GenBank/DDBJ databases">
        <authorList>
            <person name="Shen W."/>
            <person name="Cai J."/>
        </authorList>
    </citation>
    <scope>NUCLEOTIDE SEQUENCE</scope>
    <source>
        <strain evidence="1">K69-2</strain>
    </source>
</reference>
<proteinExistence type="predicted"/>
<dbReference type="Pfam" id="PF04630">
    <property type="entry name" value="Phage_TTP_1"/>
    <property type="match status" value="1"/>
</dbReference>
<gene>
    <name evidence="1" type="ORF">P7E30_11160</name>
</gene>
<dbReference type="EMBL" id="JARPZN010000007">
    <property type="protein sequence ID" value="MDT2690756.1"/>
    <property type="molecule type" value="Genomic_DNA"/>
</dbReference>
<dbReference type="RefSeq" id="WP_311809960.1">
    <property type="nucleotide sequence ID" value="NZ_JARPZN010000007.1"/>
</dbReference>
<comment type="caution">
    <text evidence="1">The sequence shown here is derived from an EMBL/GenBank/DDBJ whole genome shotgun (WGS) entry which is preliminary data.</text>
</comment>
<organism evidence="1 2">
    <name type="scientific">Enterococcus gallinarum</name>
    <dbReference type="NCBI Taxonomy" id="1353"/>
    <lineage>
        <taxon>Bacteria</taxon>
        <taxon>Bacillati</taxon>
        <taxon>Bacillota</taxon>
        <taxon>Bacilli</taxon>
        <taxon>Lactobacillales</taxon>
        <taxon>Enterococcaceae</taxon>
        <taxon>Enterococcus</taxon>
    </lineage>
</organism>
<dbReference type="AlphaFoldDB" id="A0AAE4KXZ6"/>
<sequence>MAVPYGFSKATILRLGDDLKPATSAEKVEIKGVPREGATASFEITGLTKTPVKVFGSNIAYFLARKGYGDVAANLGLLDVPYELDHEMAGHKRSKEEGGIPLVGNDTEPPYYAILLESEDASTGDVLGTGIFAATFGRDAYKAATITDEDFTPEPDEYVCTPVAKKLDGIDKPQIVGFAQGDAEMTELKSLLFGETTPGE</sequence>
<dbReference type="InterPro" id="IPR006724">
    <property type="entry name" value="Phage_TTP"/>
</dbReference>
<protein>
    <submittedName>
        <fullName evidence="1">Phage tail protein</fullName>
    </submittedName>
</protein>
<dbReference type="Proteomes" id="UP001183682">
    <property type="component" value="Unassembled WGS sequence"/>
</dbReference>
<accession>A0AAE4KXZ6</accession>
<evidence type="ECO:0000313" key="1">
    <source>
        <dbReference type="EMBL" id="MDT2690756.1"/>
    </source>
</evidence>
<evidence type="ECO:0000313" key="2">
    <source>
        <dbReference type="Proteomes" id="UP001183682"/>
    </source>
</evidence>
<name>A0AAE4KXZ6_ENTGA</name>